<evidence type="ECO:0000313" key="3">
    <source>
        <dbReference type="Proteomes" id="UP001162480"/>
    </source>
</evidence>
<evidence type="ECO:0000256" key="1">
    <source>
        <dbReference type="SAM" id="Phobius"/>
    </source>
</evidence>
<organism evidence="2 3">
    <name type="scientific">Octopus vulgaris</name>
    <name type="common">Common octopus</name>
    <dbReference type="NCBI Taxonomy" id="6645"/>
    <lineage>
        <taxon>Eukaryota</taxon>
        <taxon>Metazoa</taxon>
        <taxon>Spiralia</taxon>
        <taxon>Lophotrochozoa</taxon>
        <taxon>Mollusca</taxon>
        <taxon>Cephalopoda</taxon>
        <taxon>Coleoidea</taxon>
        <taxon>Octopodiformes</taxon>
        <taxon>Octopoda</taxon>
        <taxon>Incirrata</taxon>
        <taxon>Octopodidae</taxon>
        <taxon>Octopus</taxon>
    </lineage>
</organism>
<proteinExistence type="predicted"/>
<accession>A0AA36AZR1</accession>
<feature type="transmembrane region" description="Helical" evidence="1">
    <location>
        <begin position="7"/>
        <end position="27"/>
    </location>
</feature>
<reference evidence="2" key="1">
    <citation type="submission" date="2023-08" db="EMBL/GenBank/DDBJ databases">
        <authorList>
            <person name="Alioto T."/>
            <person name="Alioto T."/>
            <person name="Gomez Garrido J."/>
        </authorList>
    </citation>
    <scope>NUCLEOTIDE SEQUENCE</scope>
</reference>
<dbReference type="AlphaFoldDB" id="A0AA36AZR1"/>
<keyword evidence="1" id="KW-0812">Transmembrane</keyword>
<keyword evidence="3" id="KW-1185">Reference proteome</keyword>
<evidence type="ECO:0000313" key="2">
    <source>
        <dbReference type="EMBL" id="CAI9724664.1"/>
    </source>
</evidence>
<keyword evidence="1" id="KW-0472">Membrane</keyword>
<protein>
    <submittedName>
        <fullName evidence="2">Uncharacterized protein</fullName>
    </submittedName>
</protein>
<dbReference type="EMBL" id="OX597819">
    <property type="protein sequence ID" value="CAI9724664.1"/>
    <property type="molecule type" value="Genomic_DNA"/>
</dbReference>
<name>A0AA36AZR1_OCTVU</name>
<dbReference type="Proteomes" id="UP001162480">
    <property type="component" value="Chromosome 6"/>
</dbReference>
<sequence length="127" mass="14455">MVSSFDILLLLVFSPLFLFLLFFFFTFSPSLFSLYFSVSFLSPSPLLLAPLTIHSLPLDFFPLPTITNLSPTLSHHPLHIHIHTHAHTQTLTHTHTLPVFICARYNTKGSYFKHCVCGRKEQPIALC</sequence>
<gene>
    <name evidence="2" type="ORF">OCTVUL_1B001382</name>
</gene>
<keyword evidence="1" id="KW-1133">Transmembrane helix</keyword>